<organism evidence="1 2">
    <name type="scientific">Vibrio rumoiensis 1S-45</name>
    <dbReference type="NCBI Taxonomy" id="1188252"/>
    <lineage>
        <taxon>Bacteria</taxon>
        <taxon>Pseudomonadati</taxon>
        <taxon>Pseudomonadota</taxon>
        <taxon>Gammaproteobacteria</taxon>
        <taxon>Vibrionales</taxon>
        <taxon>Vibrionaceae</taxon>
        <taxon>Vibrio</taxon>
    </lineage>
</organism>
<dbReference type="OrthoDB" id="5770315at2"/>
<evidence type="ECO:0000313" key="1">
    <source>
        <dbReference type="EMBL" id="OEF29181.1"/>
    </source>
</evidence>
<dbReference type="EMBL" id="AJYK02000012">
    <property type="protein sequence ID" value="OEF29181.1"/>
    <property type="molecule type" value="Genomic_DNA"/>
</dbReference>
<dbReference type="STRING" id="1188252.A1QC_04460"/>
<dbReference type="AlphaFoldDB" id="A0A1E5E5J5"/>
<gene>
    <name evidence="1" type="ORF">A1QC_04460</name>
</gene>
<reference evidence="1 2" key="1">
    <citation type="journal article" date="2012" name="Science">
        <title>Ecological populations of bacteria act as socially cohesive units of antibiotic production and resistance.</title>
        <authorList>
            <person name="Cordero O.X."/>
            <person name="Wildschutte H."/>
            <person name="Kirkup B."/>
            <person name="Proehl S."/>
            <person name="Ngo L."/>
            <person name="Hussain F."/>
            <person name="Le Roux F."/>
            <person name="Mincer T."/>
            <person name="Polz M.F."/>
        </authorList>
    </citation>
    <scope>NUCLEOTIDE SEQUENCE [LARGE SCALE GENOMIC DNA]</scope>
    <source>
        <strain evidence="1 2">1S-45</strain>
    </source>
</reference>
<protein>
    <submittedName>
        <fullName evidence="1">Uncharacterized protein</fullName>
    </submittedName>
</protein>
<dbReference type="RefSeq" id="WP_017024553.1">
    <property type="nucleotide sequence ID" value="NZ_AJYK02000012.1"/>
</dbReference>
<sequence>MNVDKAKKRIAKKVKNGFKGYPLVTITYFGQDKDLATEVSISYLEAEGEQVQVQNFKCENEIRDDETIQSVLLKVIERSNAASVVEEDGITLL</sequence>
<evidence type="ECO:0000313" key="2">
    <source>
        <dbReference type="Proteomes" id="UP000094070"/>
    </source>
</evidence>
<accession>A0A1E5E5J5</accession>
<name>A0A1E5E5J5_9VIBR</name>
<dbReference type="eggNOG" id="ENOG5032T5R">
    <property type="taxonomic scope" value="Bacteria"/>
</dbReference>
<comment type="caution">
    <text evidence="1">The sequence shown here is derived from an EMBL/GenBank/DDBJ whole genome shotgun (WGS) entry which is preliminary data.</text>
</comment>
<keyword evidence="2" id="KW-1185">Reference proteome</keyword>
<dbReference type="Proteomes" id="UP000094070">
    <property type="component" value="Unassembled WGS sequence"/>
</dbReference>
<proteinExistence type="predicted"/>